<dbReference type="Proteomes" id="UP000050343">
    <property type="component" value="Unassembled WGS sequence"/>
</dbReference>
<comment type="caution">
    <text evidence="1">The sequence shown here is derived from an EMBL/GenBank/DDBJ whole genome shotgun (WGS) entry which is preliminary data.</text>
</comment>
<sequence length="74" mass="7932">MPGDRHVWIDACVRAPADAGDAQALECAARLHLQTITIYMSAQRQASAHSVHAWRSQLARCTAVMHCSAASTSA</sequence>
<name>A0A1V9HJB9_9XANT</name>
<reference evidence="1 2" key="1">
    <citation type="journal article" date="2016" name="Plant Pathol.">
        <title>Genetic characterization of strains named as Xanthomonas axonopodis pv. dieffenbachiae leads to a taxonomic revision of the X. axonopodis species complex.</title>
        <authorList>
            <person name="Constantin E.C."/>
            <person name="Cleenwerck I."/>
            <person name="Maes M."/>
            <person name="Baeyen S."/>
            <person name="Van Malderghem C."/>
            <person name="De Vos P."/>
            <person name="Cottyn B."/>
        </authorList>
    </citation>
    <scope>NUCLEOTIDE SEQUENCE [LARGE SCALE GENOMIC DNA]</scope>
    <source>
        <strain evidence="2">LMG9055</strain>
    </source>
</reference>
<reference evidence="1 2" key="2">
    <citation type="journal article" date="2017" name="Plant Pathol.">
        <title>Pathogenicity and virulence gene content of Xanthomonas strains infecting Araceae, formerly known as Xanthomonas axonopodis pv. dieffenbachiae.</title>
        <authorList>
            <person name="Constantin E.C."/>
            <person name="Haegeman A."/>
            <person name="Van Vaerenbergh J."/>
            <person name="Baeyen S."/>
            <person name="Van Malderghem C."/>
            <person name="Maes M."/>
            <person name="Cottyn B."/>
        </authorList>
    </citation>
    <scope>NUCLEOTIDE SEQUENCE [LARGE SCALE GENOMIC DNA]</scope>
    <source>
        <strain evidence="2">LMG9055</strain>
    </source>
</reference>
<organism evidence="1 2">
    <name type="scientific">Xanthomonas phaseoli pv. syngonii LMG 9055</name>
    <dbReference type="NCBI Taxonomy" id="1437878"/>
    <lineage>
        <taxon>Bacteria</taxon>
        <taxon>Pseudomonadati</taxon>
        <taxon>Pseudomonadota</taxon>
        <taxon>Gammaproteobacteria</taxon>
        <taxon>Lysobacterales</taxon>
        <taxon>Lysobacteraceae</taxon>
        <taxon>Xanthomonas</taxon>
    </lineage>
</organism>
<gene>
    <name evidence="1" type="ORF">IA54_019905</name>
</gene>
<dbReference type="AlphaFoldDB" id="A0A1V9HJB9"/>
<accession>A0A1V9HJB9</accession>
<protein>
    <submittedName>
        <fullName evidence="1">Uncharacterized protein</fullName>
    </submittedName>
</protein>
<evidence type="ECO:0000313" key="2">
    <source>
        <dbReference type="Proteomes" id="UP000050343"/>
    </source>
</evidence>
<proteinExistence type="predicted"/>
<dbReference type="EMBL" id="JPUO02000050">
    <property type="protein sequence ID" value="OQP82993.1"/>
    <property type="molecule type" value="Genomic_DNA"/>
</dbReference>
<evidence type="ECO:0000313" key="1">
    <source>
        <dbReference type="EMBL" id="OQP82993.1"/>
    </source>
</evidence>